<dbReference type="Pfam" id="PF08241">
    <property type="entry name" value="Methyltransf_11"/>
    <property type="match status" value="1"/>
</dbReference>
<dbReference type="InterPro" id="IPR005651">
    <property type="entry name" value="Trm112-like"/>
</dbReference>
<dbReference type="EMBL" id="DF967972">
    <property type="protein sequence ID" value="GAP12388.1"/>
    <property type="molecule type" value="Genomic_DNA"/>
</dbReference>
<dbReference type="RefSeq" id="WP_075071820.1">
    <property type="nucleotide sequence ID" value="NZ_DF967972.1"/>
</dbReference>
<dbReference type="Pfam" id="PF03966">
    <property type="entry name" value="Trm112p"/>
    <property type="match status" value="1"/>
</dbReference>
<dbReference type="Proteomes" id="UP000055060">
    <property type="component" value="Unassembled WGS sequence"/>
</dbReference>
<accession>A0A0S7BCK1</accession>
<organism evidence="2">
    <name type="scientific">Longilinea arvoryzae</name>
    <dbReference type="NCBI Taxonomy" id="360412"/>
    <lineage>
        <taxon>Bacteria</taxon>
        <taxon>Bacillati</taxon>
        <taxon>Chloroflexota</taxon>
        <taxon>Anaerolineae</taxon>
        <taxon>Anaerolineales</taxon>
        <taxon>Anaerolineaceae</taxon>
        <taxon>Longilinea</taxon>
    </lineage>
</organism>
<dbReference type="OrthoDB" id="9804312at2"/>
<protein>
    <submittedName>
        <fullName evidence="2">Methylase</fullName>
    </submittedName>
</protein>
<gene>
    <name evidence="2" type="ORF">LARV_00123</name>
</gene>
<dbReference type="Gene3D" id="3.40.50.150">
    <property type="entry name" value="Vaccinia Virus protein VP39"/>
    <property type="match status" value="1"/>
</dbReference>
<dbReference type="SUPFAM" id="SSF53335">
    <property type="entry name" value="S-adenosyl-L-methionine-dependent methyltransferases"/>
    <property type="match status" value="1"/>
</dbReference>
<keyword evidence="2" id="KW-0808">Transferase</keyword>
<dbReference type="GO" id="GO:0032259">
    <property type="term" value="P:methylation"/>
    <property type="evidence" value="ECO:0007669"/>
    <property type="project" value="UniProtKB-KW"/>
</dbReference>
<evidence type="ECO:0000313" key="2">
    <source>
        <dbReference type="EMBL" id="GAP12388.1"/>
    </source>
</evidence>
<proteinExistence type="predicted"/>
<dbReference type="SUPFAM" id="SSF158997">
    <property type="entry name" value="Trm112p-like"/>
    <property type="match status" value="1"/>
</dbReference>
<sequence>MQSTPPVCDYTNSDYQTSFWDQGGRAYEDRAEAVALKRLLSPEGGQRLLELGAGAGRNTLRYTGYQHIVLLDYSETQLQQARQRLGDSERFTYVAADIYRLPFMPASFDGATMIRTLHHMADARRALDQVRLTLQPNATFILEFANKKNLKSIVRYALGRQHWSPFTPEPVEFAALNFDFHPAMVRTWLQLAGFSIERMLTVSHFRIGLFKKLLPTGLLVAMDSVAQLTGNWWQLSPSVFTRCRAVGGQPGPLPPAFFRCPVCGSGPLPAASADEIVCPDCQRHYPVHDGVYDFRVVE</sequence>
<dbReference type="AlphaFoldDB" id="A0A0S7BCK1"/>
<evidence type="ECO:0000313" key="3">
    <source>
        <dbReference type="Proteomes" id="UP000055060"/>
    </source>
</evidence>
<dbReference type="Gene3D" id="2.20.25.10">
    <property type="match status" value="1"/>
</dbReference>
<dbReference type="GO" id="GO:0008757">
    <property type="term" value="F:S-adenosylmethionine-dependent methyltransferase activity"/>
    <property type="evidence" value="ECO:0007669"/>
    <property type="project" value="InterPro"/>
</dbReference>
<keyword evidence="2" id="KW-0489">Methyltransferase</keyword>
<dbReference type="InterPro" id="IPR013216">
    <property type="entry name" value="Methyltransf_11"/>
</dbReference>
<name>A0A0S7BCK1_9CHLR</name>
<dbReference type="PANTHER" id="PTHR43591:SF99">
    <property type="entry name" value="OS06G0646000 PROTEIN"/>
    <property type="match status" value="1"/>
</dbReference>
<dbReference type="CDD" id="cd02440">
    <property type="entry name" value="AdoMet_MTases"/>
    <property type="match status" value="1"/>
</dbReference>
<dbReference type="STRING" id="360412.LARV_00123"/>
<dbReference type="PANTHER" id="PTHR43591">
    <property type="entry name" value="METHYLTRANSFERASE"/>
    <property type="match status" value="1"/>
</dbReference>
<dbReference type="InterPro" id="IPR029063">
    <property type="entry name" value="SAM-dependent_MTases_sf"/>
</dbReference>
<feature type="domain" description="Methyltransferase type 11" evidence="1">
    <location>
        <begin position="49"/>
        <end position="141"/>
    </location>
</feature>
<reference evidence="2" key="1">
    <citation type="submission" date="2015-07" db="EMBL/GenBank/DDBJ databases">
        <title>Draft Genome Sequences of Anaerolinea thermolimosa IMO-1, Bellilinea caldifistulae GOMI-1, Leptolinea tardivitalis YMTK-2, Levilinea saccharolytica KIBI-1,Longilinea arvoryzae KOME-1, Previously Described as Members of the Anaerolineaceae (Chloroflexi).</title>
        <authorList>
            <person name="Sekiguchi Y."/>
            <person name="Ohashi A."/>
            <person name="Matsuura N."/>
            <person name="Tourlousse M.D."/>
        </authorList>
    </citation>
    <scope>NUCLEOTIDE SEQUENCE [LARGE SCALE GENOMIC DNA]</scope>
    <source>
        <strain evidence="2">KOME-1</strain>
    </source>
</reference>
<evidence type="ECO:0000259" key="1">
    <source>
        <dbReference type="Pfam" id="PF08241"/>
    </source>
</evidence>
<keyword evidence="3" id="KW-1185">Reference proteome</keyword>